<evidence type="ECO:0000256" key="1">
    <source>
        <dbReference type="SAM" id="MobiDB-lite"/>
    </source>
</evidence>
<name>A0A6J4SXF5_9ACTN</name>
<gene>
    <name evidence="2" type="ORF">AVDCRST_MAG85-2144</name>
</gene>
<dbReference type="EMBL" id="CADCVT010000234">
    <property type="protein sequence ID" value="CAA9507751.1"/>
    <property type="molecule type" value="Genomic_DNA"/>
</dbReference>
<reference evidence="2" key="1">
    <citation type="submission" date="2020-02" db="EMBL/GenBank/DDBJ databases">
        <authorList>
            <person name="Meier V. D."/>
        </authorList>
    </citation>
    <scope>NUCLEOTIDE SEQUENCE</scope>
    <source>
        <strain evidence="2">AVDCRST_MAG85</strain>
    </source>
</reference>
<organism evidence="2">
    <name type="scientific">uncultured Solirubrobacteraceae bacterium</name>
    <dbReference type="NCBI Taxonomy" id="1162706"/>
    <lineage>
        <taxon>Bacteria</taxon>
        <taxon>Bacillati</taxon>
        <taxon>Actinomycetota</taxon>
        <taxon>Thermoleophilia</taxon>
        <taxon>Solirubrobacterales</taxon>
        <taxon>Solirubrobacteraceae</taxon>
        <taxon>environmental samples</taxon>
    </lineage>
</organism>
<feature type="compositionally biased region" description="Basic residues" evidence="1">
    <location>
        <begin position="100"/>
        <end position="109"/>
    </location>
</feature>
<feature type="compositionally biased region" description="Basic and acidic residues" evidence="1">
    <location>
        <begin position="35"/>
        <end position="60"/>
    </location>
</feature>
<protein>
    <submittedName>
        <fullName evidence="2">Uncharacterized protein</fullName>
    </submittedName>
</protein>
<feature type="compositionally biased region" description="Basic residues" evidence="1">
    <location>
        <begin position="64"/>
        <end position="85"/>
    </location>
</feature>
<feature type="non-terminal residue" evidence="2">
    <location>
        <position position="186"/>
    </location>
</feature>
<feature type="compositionally biased region" description="Basic and acidic residues" evidence="1">
    <location>
        <begin position="164"/>
        <end position="173"/>
    </location>
</feature>
<proteinExistence type="predicted"/>
<dbReference type="AlphaFoldDB" id="A0A6J4SXF5"/>
<feature type="non-terminal residue" evidence="2">
    <location>
        <position position="1"/>
    </location>
</feature>
<sequence>GQAPDRLPGHRHVRGVVRAEGPRVRPGAHLRRRRQGGERWERAHREDGPRRPAEGRDARVARGGGRRRCQAPPARRARQRVHRPQGLHPVRQHVRDLRDRRPRRVRVGRRLGQGRSGDRRPPPAARRARQGQGQGRRAYEGQGQAVPEGPAHAAQGPAARRRDRVPQRLERQARRAQGRLPHEGQV</sequence>
<accession>A0A6J4SXF5</accession>
<feature type="region of interest" description="Disordered" evidence="1">
    <location>
        <begin position="1"/>
        <end position="186"/>
    </location>
</feature>
<evidence type="ECO:0000313" key="2">
    <source>
        <dbReference type="EMBL" id="CAA9507751.1"/>
    </source>
</evidence>